<gene>
    <name evidence="1" type="ORF">Cspa_c22040</name>
</gene>
<evidence type="ECO:0000313" key="2">
    <source>
        <dbReference type="Proteomes" id="UP000011728"/>
    </source>
</evidence>
<dbReference type="Proteomes" id="UP000011728">
    <property type="component" value="Chromosome"/>
</dbReference>
<protein>
    <submittedName>
        <fullName evidence="1">Uncharacterized protein</fullName>
    </submittedName>
</protein>
<evidence type="ECO:0000313" key="1">
    <source>
        <dbReference type="EMBL" id="AGF55969.1"/>
    </source>
</evidence>
<dbReference type="KEGG" id="csr:Cspa_c22040"/>
<organism evidence="1 2">
    <name type="scientific">Clostridium saccharoperbutylacetonicum N1-4(HMT)</name>
    <dbReference type="NCBI Taxonomy" id="931276"/>
    <lineage>
        <taxon>Bacteria</taxon>
        <taxon>Bacillati</taxon>
        <taxon>Bacillota</taxon>
        <taxon>Clostridia</taxon>
        <taxon>Eubacteriales</taxon>
        <taxon>Clostridiaceae</taxon>
        <taxon>Clostridium</taxon>
    </lineage>
</organism>
<dbReference type="HOGENOM" id="CLU_3364317_0_0_9"/>
<accession>M1MDG7</accession>
<dbReference type="AlphaFoldDB" id="M1MDG7"/>
<reference evidence="1 2" key="1">
    <citation type="submission" date="2013-02" db="EMBL/GenBank/DDBJ databases">
        <title>Genome sequence of Clostridium saccharoperbutylacetonicum N1-4(HMT).</title>
        <authorList>
            <person name="Poehlein A."/>
            <person name="Daniel R."/>
        </authorList>
    </citation>
    <scope>NUCLEOTIDE SEQUENCE [LARGE SCALE GENOMIC DNA]</scope>
    <source>
        <strain evidence="2">N1-4(HMT)</strain>
    </source>
</reference>
<proteinExistence type="predicted"/>
<keyword evidence="2" id="KW-1185">Reference proteome</keyword>
<name>M1MDG7_9CLOT</name>
<sequence length="35" mass="4207">MGMKELCKESKSNPTERHSFFILFTIERKFDIMVL</sequence>
<dbReference type="EMBL" id="CP004121">
    <property type="protein sequence ID" value="AGF55969.1"/>
    <property type="molecule type" value="Genomic_DNA"/>
</dbReference>